<accession>A0A6J6VHC5</accession>
<dbReference type="EMBL" id="CAEZZY010000005">
    <property type="protein sequence ID" value="CAB4770228.1"/>
    <property type="molecule type" value="Genomic_DNA"/>
</dbReference>
<organism evidence="2">
    <name type="scientific">freshwater metagenome</name>
    <dbReference type="NCBI Taxonomy" id="449393"/>
    <lineage>
        <taxon>unclassified sequences</taxon>
        <taxon>metagenomes</taxon>
        <taxon>ecological metagenomes</taxon>
    </lineage>
</organism>
<protein>
    <submittedName>
        <fullName evidence="2">Unannotated protein</fullName>
    </submittedName>
</protein>
<proteinExistence type="predicted"/>
<keyword evidence="1" id="KW-1133">Transmembrane helix</keyword>
<name>A0A6J6VHC5_9ZZZZ</name>
<feature type="transmembrane region" description="Helical" evidence="1">
    <location>
        <begin position="46"/>
        <end position="67"/>
    </location>
</feature>
<sequence length="94" mass="10534">MYSLAVLVMILMSIVIFSGPIGFLLTSKKMWNYSKEKKALWIIRRILVAIIAAAGSLISLLLVFNSIPLGPKLLAMAGFSLNIFALKREFFRDK</sequence>
<feature type="transmembrane region" description="Helical" evidence="1">
    <location>
        <begin position="6"/>
        <end position="25"/>
    </location>
</feature>
<dbReference type="AlphaFoldDB" id="A0A6J6VHC5"/>
<evidence type="ECO:0000256" key="1">
    <source>
        <dbReference type="SAM" id="Phobius"/>
    </source>
</evidence>
<reference evidence="2" key="1">
    <citation type="submission" date="2020-05" db="EMBL/GenBank/DDBJ databases">
        <authorList>
            <person name="Chiriac C."/>
            <person name="Salcher M."/>
            <person name="Ghai R."/>
            <person name="Kavagutti S V."/>
        </authorList>
    </citation>
    <scope>NUCLEOTIDE SEQUENCE</scope>
</reference>
<evidence type="ECO:0000313" key="2">
    <source>
        <dbReference type="EMBL" id="CAB4770228.1"/>
    </source>
</evidence>
<gene>
    <name evidence="2" type="ORF">UFOPK2928_00120</name>
</gene>
<keyword evidence="1" id="KW-0812">Transmembrane</keyword>
<keyword evidence="1" id="KW-0472">Membrane</keyword>